<evidence type="ECO:0000313" key="2">
    <source>
        <dbReference type="Proteomes" id="UP001225316"/>
    </source>
</evidence>
<dbReference type="PANTHER" id="PTHR10151">
    <property type="entry name" value="ECTONUCLEOTIDE PYROPHOSPHATASE/PHOSPHODIESTERASE"/>
    <property type="match status" value="1"/>
</dbReference>
<accession>A0ABU1AZ97</accession>
<keyword evidence="2" id="KW-1185">Reference proteome</keyword>
<dbReference type="Gene3D" id="1.25.40.10">
    <property type="entry name" value="Tetratricopeptide repeat domain"/>
    <property type="match status" value="2"/>
</dbReference>
<comment type="caution">
    <text evidence="1">The sequence shown here is derived from an EMBL/GenBank/DDBJ whole genome shotgun (WGS) entry which is preliminary data.</text>
</comment>
<dbReference type="Pfam" id="PF13432">
    <property type="entry name" value="TPR_16"/>
    <property type="match status" value="1"/>
</dbReference>
<dbReference type="InterPro" id="IPR017850">
    <property type="entry name" value="Alkaline_phosphatase_core_sf"/>
</dbReference>
<dbReference type="EMBL" id="JARXHW010000074">
    <property type="protein sequence ID" value="MDQ8209479.1"/>
    <property type="molecule type" value="Genomic_DNA"/>
</dbReference>
<dbReference type="InterPro" id="IPR002591">
    <property type="entry name" value="Phosphodiest/P_Trfase"/>
</dbReference>
<reference evidence="1 2" key="1">
    <citation type="submission" date="2023-04" db="EMBL/GenBank/DDBJ databases">
        <title>A novel bacteria isolated from coastal sediment.</title>
        <authorList>
            <person name="Liu X.-J."/>
            <person name="Du Z.-J."/>
        </authorList>
    </citation>
    <scope>NUCLEOTIDE SEQUENCE [LARGE SCALE GENOMIC DNA]</scope>
    <source>
        <strain evidence="1 2">SDUM461003</strain>
    </source>
</reference>
<evidence type="ECO:0000313" key="1">
    <source>
        <dbReference type="EMBL" id="MDQ8209479.1"/>
    </source>
</evidence>
<name>A0ABU1AZ97_9BACT</name>
<dbReference type="SUPFAM" id="SSF48452">
    <property type="entry name" value="TPR-like"/>
    <property type="match status" value="2"/>
</dbReference>
<dbReference type="PANTHER" id="PTHR10151:SF120">
    <property type="entry name" value="BIS(5'-ADENOSYL)-TRIPHOSPHATASE"/>
    <property type="match status" value="1"/>
</dbReference>
<dbReference type="InterPro" id="IPR019734">
    <property type="entry name" value="TPR_rpt"/>
</dbReference>
<proteinExistence type="predicted"/>
<dbReference type="RefSeq" id="WP_308952396.1">
    <property type="nucleotide sequence ID" value="NZ_JARXHW010000074.1"/>
</dbReference>
<sequence>MQSKRKLLLVGWDSADWAMIRPLLDAGKLPALKRVIEGGCSGNLLTLQPVYSPMLWTSIATGKYAFKHGIYGFTEPDPQQGGIRPITSLGRKTKAFWNILSQSGLRCNVVGWWPSFPAEPIQGAMVANSFGEEPKSIDSFHPLRPGAVHPPELAEEMAELRVAPDEITGSMILPFIPDAAKIDWKKDKRMLSLRLQLAKAASMQAAATHLMATTEWDLTAVYFEMIDHLGHHFMSYHPPQQQHVSDEDFALYQHVMEGAYRFQDMMLQAQIEQAGENCTVMVLSDHGFHSGETRLASTPAEPAGIAAEHAPYGMIALSGAGIKQDQELIGLTVLDIAPTILNLFDLPTGQDMDGRVISEALEQVPNIPPITSWDDVEGDAGMHPEDLQIDPVAESEALQQLVALGYVDNPGEDKNKAAEDCVFELEFNRALSYIGALQLDEARTLLETLVEQRPNDARVHRRLFNLAIQAQDASTAMEAVERITAIYQQQTVEAGEKLAKYKDLDELTDPQKQQVSELLKIHPLAESERLLMQTQAYLAGNENDKALEALEALKAIGPSTAGHLELTARAYTQLKDWHQALKYFEAALQKDGNSASAHLGKAMAAMALRDYHIANEAALEALKRRFFYPRAHYIYGASYFRMHAPQLGLQPLQLAIHQSPRFTEAHEMLANCYQKMGDSEKAEFHRKNAAELKGAQT</sequence>
<dbReference type="SMART" id="SM00028">
    <property type="entry name" value="TPR"/>
    <property type="match status" value="5"/>
</dbReference>
<organism evidence="1 2">
    <name type="scientific">Thalassobacterium maritimum</name>
    <dbReference type="NCBI Taxonomy" id="3041265"/>
    <lineage>
        <taxon>Bacteria</taxon>
        <taxon>Pseudomonadati</taxon>
        <taxon>Verrucomicrobiota</taxon>
        <taxon>Opitutia</taxon>
        <taxon>Puniceicoccales</taxon>
        <taxon>Coraliomargaritaceae</taxon>
        <taxon>Thalassobacterium</taxon>
    </lineage>
</organism>
<dbReference type="SUPFAM" id="SSF53649">
    <property type="entry name" value="Alkaline phosphatase-like"/>
    <property type="match status" value="1"/>
</dbReference>
<dbReference type="Pfam" id="PF14559">
    <property type="entry name" value="TPR_19"/>
    <property type="match status" value="1"/>
</dbReference>
<dbReference type="InterPro" id="IPR011990">
    <property type="entry name" value="TPR-like_helical_dom_sf"/>
</dbReference>
<dbReference type="Gene3D" id="3.40.720.10">
    <property type="entry name" value="Alkaline Phosphatase, subunit A"/>
    <property type="match status" value="1"/>
</dbReference>
<dbReference type="Pfam" id="PF01663">
    <property type="entry name" value="Phosphodiest"/>
    <property type="match status" value="1"/>
</dbReference>
<protein>
    <submittedName>
        <fullName evidence="1">Alkaline phosphatase family protein</fullName>
    </submittedName>
</protein>
<dbReference type="Proteomes" id="UP001225316">
    <property type="component" value="Unassembled WGS sequence"/>
</dbReference>
<gene>
    <name evidence="1" type="ORF">QEH52_18280</name>
</gene>